<comment type="caution">
    <text evidence="1">The sequence shown here is derived from an EMBL/GenBank/DDBJ whole genome shotgun (WGS) entry which is preliminary data.</text>
</comment>
<dbReference type="SUPFAM" id="SSF48452">
    <property type="entry name" value="TPR-like"/>
    <property type="match status" value="1"/>
</dbReference>
<dbReference type="InterPro" id="IPR011990">
    <property type="entry name" value="TPR-like_helical_dom_sf"/>
</dbReference>
<keyword evidence="2" id="KW-1185">Reference proteome</keyword>
<organism evidence="1 2">
    <name type="scientific">Vibrio comitans NBRC 102076</name>
    <dbReference type="NCBI Taxonomy" id="1219078"/>
    <lineage>
        <taxon>Bacteria</taxon>
        <taxon>Pseudomonadati</taxon>
        <taxon>Pseudomonadota</taxon>
        <taxon>Gammaproteobacteria</taxon>
        <taxon>Vibrionales</taxon>
        <taxon>Vibrionaceae</taxon>
        <taxon>Vibrio</taxon>
    </lineage>
</organism>
<gene>
    <name evidence="1" type="ORF">VCO01S_16150</name>
</gene>
<protein>
    <submittedName>
        <fullName evidence="1">Membrane protein</fullName>
    </submittedName>
</protein>
<proteinExistence type="predicted"/>
<dbReference type="Gene3D" id="1.25.40.10">
    <property type="entry name" value="Tetratricopeptide repeat domain"/>
    <property type="match status" value="1"/>
</dbReference>
<reference evidence="1 2" key="1">
    <citation type="submission" date="2019-06" db="EMBL/GenBank/DDBJ databases">
        <title>Whole genome shotgun sequence of Vibrio comitans NBRC 102076.</title>
        <authorList>
            <person name="Hosoyama A."/>
            <person name="Uohara A."/>
            <person name="Ohji S."/>
            <person name="Ichikawa N."/>
        </authorList>
    </citation>
    <scope>NUCLEOTIDE SEQUENCE [LARGE SCALE GENOMIC DNA]</scope>
    <source>
        <strain evidence="1 2">NBRC 102076</strain>
    </source>
</reference>
<evidence type="ECO:0000313" key="2">
    <source>
        <dbReference type="Proteomes" id="UP000318242"/>
    </source>
</evidence>
<dbReference type="InterPro" id="IPR010323">
    <property type="entry name" value="DUF924"/>
</dbReference>
<dbReference type="AlphaFoldDB" id="A0A4Y3IMX1"/>
<dbReference type="Gene3D" id="1.20.58.320">
    <property type="entry name" value="TPR-like"/>
    <property type="match status" value="1"/>
</dbReference>
<dbReference type="EMBL" id="BJLH01000006">
    <property type="protein sequence ID" value="GEA60422.1"/>
    <property type="molecule type" value="Genomic_DNA"/>
</dbReference>
<dbReference type="OrthoDB" id="7593450at2"/>
<dbReference type="Proteomes" id="UP000318242">
    <property type="component" value="Unassembled WGS sequence"/>
</dbReference>
<accession>A0A4Y3IMX1</accession>
<evidence type="ECO:0000313" key="1">
    <source>
        <dbReference type="EMBL" id="GEA60422.1"/>
    </source>
</evidence>
<dbReference type="Pfam" id="PF06041">
    <property type="entry name" value="DUF924"/>
    <property type="match status" value="1"/>
</dbReference>
<dbReference type="RefSeq" id="WP_141270858.1">
    <property type="nucleotide sequence ID" value="NZ_BJLH01000006.1"/>
</dbReference>
<sequence length="181" mass="21007">MAPSYDDVLSFWFEELQPSDWFRSSAELDQQIKQRFGELHSKACQCEMFEWRQSPQGRLAEIIVLDQFSRNLFRDSPLAFASDPLALALAQEAVSLKVDSKLPPQQRSFVYMPYMHSESLLIHEYGLRLFTQSGLTQNVEFHLKHTAIIEKYGRYPHRNKALGRQSSNEEIEFLTQPGSSF</sequence>
<name>A0A4Y3IMX1_9VIBR</name>